<dbReference type="InterPro" id="IPR001810">
    <property type="entry name" value="F-box_dom"/>
</dbReference>
<keyword evidence="3" id="KW-1185">Reference proteome</keyword>
<dbReference type="AlphaFoldDB" id="A0A2G2VDY9"/>
<name>A0A2G2VDY9_CAPBA</name>
<dbReference type="InterPro" id="IPR036047">
    <property type="entry name" value="F-box-like_dom_sf"/>
</dbReference>
<feature type="domain" description="F-box" evidence="1">
    <location>
        <begin position="11"/>
        <end position="51"/>
    </location>
</feature>
<comment type="caution">
    <text evidence="2">The sequence shown here is derived from an EMBL/GenBank/DDBJ whole genome shotgun (WGS) entry which is preliminary data.</text>
</comment>
<dbReference type="Pfam" id="PF00646">
    <property type="entry name" value="F-box"/>
    <property type="match status" value="1"/>
</dbReference>
<gene>
    <name evidence="2" type="ORF">CQW23_27495</name>
</gene>
<dbReference type="OrthoDB" id="1166304at2759"/>
<protein>
    <recommendedName>
        <fullName evidence="1">F-box domain-containing protein</fullName>
    </recommendedName>
</protein>
<dbReference type="PANTHER" id="PTHR31672">
    <property type="entry name" value="BNACNNG10540D PROTEIN"/>
    <property type="match status" value="1"/>
</dbReference>
<dbReference type="InterPro" id="IPR050796">
    <property type="entry name" value="SCF_F-box_component"/>
</dbReference>
<dbReference type="PANTHER" id="PTHR31672:SF13">
    <property type="entry name" value="F-BOX PROTEIN CPR30-LIKE"/>
    <property type="match status" value="1"/>
</dbReference>
<accession>A0A2G2VDY9</accession>
<dbReference type="CDD" id="cd22157">
    <property type="entry name" value="F-box_AtFBW1-like"/>
    <property type="match status" value="1"/>
</dbReference>
<dbReference type="Proteomes" id="UP000224567">
    <property type="component" value="Unassembled WGS sequence"/>
</dbReference>
<dbReference type="SMART" id="SM00256">
    <property type="entry name" value="FBOX"/>
    <property type="match status" value="1"/>
</dbReference>
<organism evidence="2 3">
    <name type="scientific">Capsicum baccatum</name>
    <name type="common">Peruvian pepper</name>
    <dbReference type="NCBI Taxonomy" id="33114"/>
    <lineage>
        <taxon>Eukaryota</taxon>
        <taxon>Viridiplantae</taxon>
        <taxon>Streptophyta</taxon>
        <taxon>Embryophyta</taxon>
        <taxon>Tracheophyta</taxon>
        <taxon>Spermatophyta</taxon>
        <taxon>Magnoliopsida</taxon>
        <taxon>eudicotyledons</taxon>
        <taxon>Gunneridae</taxon>
        <taxon>Pentapetalae</taxon>
        <taxon>asterids</taxon>
        <taxon>lamiids</taxon>
        <taxon>Solanales</taxon>
        <taxon>Solanaceae</taxon>
        <taxon>Solanoideae</taxon>
        <taxon>Capsiceae</taxon>
        <taxon>Capsicum</taxon>
    </lineage>
</organism>
<dbReference type="SUPFAM" id="SSF81383">
    <property type="entry name" value="F-box domain"/>
    <property type="match status" value="1"/>
</dbReference>
<reference evidence="2 3" key="1">
    <citation type="journal article" date="2017" name="Genome Biol.">
        <title>New reference genome sequences of hot pepper reveal the massive evolution of plant disease-resistance genes by retroduplication.</title>
        <authorList>
            <person name="Kim S."/>
            <person name="Park J."/>
            <person name="Yeom S.I."/>
            <person name="Kim Y.M."/>
            <person name="Seo E."/>
            <person name="Kim K.T."/>
            <person name="Kim M.S."/>
            <person name="Lee J.M."/>
            <person name="Cheong K."/>
            <person name="Shin H.S."/>
            <person name="Kim S.B."/>
            <person name="Han K."/>
            <person name="Lee J."/>
            <person name="Park M."/>
            <person name="Lee H.A."/>
            <person name="Lee H.Y."/>
            <person name="Lee Y."/>
            <person name="Oh S."/>
            <person name="Lee J.H."/>
            <person name="Choi E."/>
            <person name="Choi E."/>
            <person name="Lee S.E."/>
            <person name="Jeon J."/>
            <person name="Kim H."/>
            <person name="Choi G."/>
            <person name="Song H."/>
            <person name="Lee J."/>
            <person name="Lee S.C."/>
            <person name="Kwon J.K."/>
            <person name="Lee H.Y."/>
            <person name="Koo N."/>
            <person name="Hong Y."/>
            <person name="Kim R.W."/>
            <person name="Kang W.H."/>
            <person name="Huh J.H."/>
            <person name="Kang B.C."/>
            <person name="Yang T.J."/>
            <person name="Lee Y.H."/>
            <person name="Bennetzen J.L."/>
            <person name="Choi D."/>
        </authorList>
    </citation>
    <scope>NUCLEOTIDE SEQUENCE [LARGE SCALE GENOMIC DNA]</scope>
    <source>
        <strain evidence="3">cv. PBC81</strain>
    </source>
</reference>
<sequence length="146" mass="16909">MDVDQEPAVYFEEEIIMNILSRLPVRSLHQCKCVSKFWNALISDPYFKMQHFKRAKNDRNSQKFLITLLFENESKFSSYCCPLSSSQMAEDAQKLVRPLSSELLFRVACACDGLVVVAVSDIMTDRHPMHLLWNPSIRESVVLNYD</sequence>
<evidence type="ECO:0000313" key="3">
    <source>
        <dbReference type="Proteomes" id="UP000224567"/>
    </source>
</evidence>
<dbReference type="EMBL" id="MLFT02000012">
    <property type="protein sequence ID" value="PHT31158.1"/>
    <property type="molecule type" value="Genomic_DNA"/>
</dbReference>
<reference evidence="3" key="2">
    <citation type="journal article" date="2017" name="J. Anim. Genet.">
        <title>Multiple reference genome sequences of hot pepper reveal the massive evolution of plant disease resistance genes by retroduplication.</title>
        <authorList>
            <person name="Kim S."/>
            <person name="Park J."/>
            <person name="Yeom S.-I."/>
            <person name="Kim Y.-M."/>
            <person name="Seo E."/>
            <person name="Kim K.-T."/>
            <person name="Kim M.-S."/>
            <person name="Lee J.M."/>
            <person name="Cheong K."/>
            <person name="Shin H.-S."/>
            <person name="Kim S.-B."/>
            <person name="Han K."/>
            <person name="Lee J."/>
            <person name="Park M."/>
            <person name="Lee H.-A."/>
            <person name="Lee H.-Y."/>
            <person name="Lee Y."/>
            <person name="Oh S."/>
            <person name="Lee J.H."/>
            <person name="Choi E."/>
            <person name="Choi E."/>
            <person name="Lee S.E."/>
            <person name="Jeon J."/>
            <person name="Kim H."/>
            <person name="Choi G."/>
            <person name="Song H."/>
            <person name="Lee J."/>
            <person name="Lee S.-C."/>
            <person name="Kwon J.-K."/>
            <person name="Lee H.-Y."/>
            <person name="Koo N."/>
            <person name="Hong Y."/>
            <person name="Kim R.W."/>
            <person name="Kang W.-H."/>
            <person name="Huh J.H."/>
            <person name="Kang B.-C."/>
            <person name="Yang T.-J."/>
            <person name="Lee Y.-H."/>
            <person name="Bennetzen J.L."/>
            <person name="Choi D."/>
        </authorList>
    </citation>
    <scope>NUCLEOTIDE SEQUENCE [LARGE SCALE GENOMIC DNA]</scope>
    <source>
        <strain evidence="3">cv. PBC81</strain>
    </source>
</reference>
<evidence type="ECO:0000259" key="1">
    <source>
        <dbReference type="SMART" id="SM00256"/>
    </source>
</evidence>
<evidence type="ECO:0000313" key="2">
    <source>
        <dbReference type="EMBL" id="PHT31158.1"/>
    </source>
</evidence>
<dbReference type="Gene3D" id="1.20.1280.50">
    <property type="match status" value="1"/>
</dbReference>
<proteinExistence type="predicted"/>